<keyword evidence="4 7" id="KW-1133">Transmembrane helix</keyword>
<dbReference type="AlphaFoldDB" id="A0A812LL59"/>
<evidence type="ECO:0000256" key="6">
    <source>
        <dbReference type="SAM" id="MobiDB-lite"/>
    </source>
</evidence>
<evidence type="ECO:0000256" key="1">
    <source>
        <dbReference type="ARBA" id="ARBA00004141"/>
    </source>
</evidence>
<keyword evidence="2 7" id="KW-0812">Transmembrane</keyword>
<sequence length="598" mass="66594">MQYLGHGELLSTVAVFRMLRLVRILRVTRVLRRTGGFRELQKLIRMLSTCLKTLFWSFVFCFVMMTVWALLIVELVDPLMEIVDRETGAFSDCPHCLKATSSVMRANVLLFKTVIAGDSWGQIAVPLIEAYPLTAIIFMGSLLTLVFGVMNLIVAVVVDTFAEARQRDVLNLAEEMENNMSIDRERLERIFKRIDTDGSGMVTFDELLEGARRDPEFQSRLRVMDIDEADLEQLFEMIDVNGEGEIAAAEFITPLTRWVSDSKTAPRFIKYNMLRSLGQQEELYSLSRRCFEVLENRMEALTSMLGGDDSIGAPILLPSSEAQPLIQATAVGTTELEQIAASDLHPQSEVEDCVEQPHSSQQTTLQPLKEVAEDAIKAAMESLEIQVLNATEAALKRSRAAIERTIQENLAAWAYLPREGSKAPASPTRESRPSLQLMLGDNLFERRRRTSVHQSPTAPTDRESRRPPAGDFNPPGTGVQASPVIERPRRRSRMTSGTFNTPGAGDPARALPHWRQPSMDGIGSNEIGSWYRGSPPGSPKATPKGTPSSTSKSPQALRDGRLQGLRDEKLQGWTSQPDESTSKQDKPFRRLSSAGARF</sequence>
<comment type="subcellular location">
    <subcellularLocation>
        <location evidence="1">Membrane</location>
        <topology evidence="1">Multi-pass membrane protein</topology>
    </subcellularLocation>
</comment>
<dbReference type="Pfam" id="PF13499">
    <property type="entry name" value="EF-hand_7"/>
    <property type="match status" value="1"/>
</dbReference>
<dbReference type="PROSITE" id="PS00018">
    <property type="entry name" value="EF_HAND_1"/>
    <property type="match status" value="2"/>
</dbReference>
<feature type="region of interest" description="Disordered" evidence="6">
    <location>
        <begin position="445"/>
        <end position="598"/>
    </location>
</feature>
<dbReference type="EMBL" id="CAJNIZ010006291">
    <property type="protein sequence ID" value="CAE7248784.1"/>
    <property type="molecule type" value="Genomic_DNA"/>
</dbReference>
<evidence type="ECO:0000313" key="10">
    <source>
        <dbReference type="Proteomes" id="UP000649617"/>
    </source>
</evidence>
<dbReference type="InterPro" id="IPR002048">
    <property type="entry name" value="EF_hand_dom"/>
</dbReference>
<dbReference type="CDD" id="cd00051">
    <property type="entry name" value="EFh"/>
    <property type="match status" value="1"/>
</dbReference>
<proteinExistence type="predicted"/>
<evidence type="ECO:0000256" key="7">
    <source>
        <dbReference type="SAM" id="Phobius"/>
    </source>
</evidence>
<evidence type="ECO:0000256" key="5">
    <source>
        <dbReference type="ARBA" id="ARBA00023136"/>
    </source>
</evidence>
<organism evidence="9 10">
    <name type="scientific">Symbiodinium pilosum</name>
    <name type="common">Dinoflagellate</name>
    <dbReference type="NCBI Taxonomy" id="2952"/>
    <lineage>
        <taxon>Eukaryota</taxon>
        <taxon>Sar</taxon>
        <taxon>Alveolata</taxon>
        <taxon>Dinophyceae</taxon>
        <taxon>Suessiales</taxon>
        <taxon>Symbiodiniaceae</taxon>
        <taxon>Symbiodinium</taxon>
    </lineage>
</organism>
<dbReference type="GO" id="GO:0005509">
    <property type="term" value="F:calcium ion binding"/>
    <property type="evidence" value="ECO:0007669"/>
    <property type="project" value="InterPro"/>
</dbReference>
<dbReference type="InterPro" id="IPR018247">
    <property type="entry name" value="EF_Hand_1_Ca_BS"/>
</dbReference>
<name>A0A812LL59_SYMPI</name>
<evidence type="ECO:0000256" key="3">
    <source>
        <dbReference type="ARBA" id="ARBA00022837"/>
    </source>
</evidence>
<dbReference type="Pfam" id="PF00520">
    <property type="entry name" value="Ion_trans"/>
    <property type="match status" value="1"/>
</dbReference>
<dbReference type="SMART" id="SM00054">
    <property type="entry name" value="EFh"/>
    <property type="match status" value="2"/>
</dbReference>
<dbReference type="Gene3D" id="1.10.287.70">
    <property type="match status" value="1"/>
</dbReference>
<feature type="domain" description="EF-hand" evidence="8">
    <location>
        <begin position="182"/>
        <end position="217"/>
    </location>
</feature>
<evidence type="ECO:0000259" key="8">
    <source>
        <dbReference type="PROSITE" id="PS50222"/>
    </source>
</evidence>
<gene>
    <name evidence="9" type="primary">Scn11a</name>
    <name evidence="9" type="ORF">SPIL2461_LOCUS4674</name>
</gene>
<dbReference type="InterPro" id="IPR011992">
    <property type="entry name" value="EF-hand-dom_pair"/>
</dbReference>
<keyword evidence="3" id="KW-0106">Calcium</keyword>
<evidence type="ECO:0000256" key="2">
    <source>
        <dbReference type="ARBA" id="ARBA00022692"/>
    </source>
</evidence>
<feature type="transmembrane region" description="Helical" evidence="7">
    <location>
        <begin position="135"/>
        <end position="158"/>
    </location>
</feature>
<dbReference type="SUPFAM" id="SSF47473">
    <property type="entry name" value="EF-hand"/>
    <property type="match status" value="1"/>
</dbReference>
<feature type="compositionally biased region" description="Low complexity" evidence="6">
    <location>
        <begin position="539"/>
        <end position="554"/>
    </location>
</feature>
<feature type="transmembrane region" description="Helical" evidence="7">
    <location>
        <begin position="54"/>
        <end position="73"/>
    </location>
</feature>
<keyword evidence="5 7" id="KW-0472">Membrane</keyword>
<accession>A0A812LL59</accession>
<dbReference type="GO" id="GO:0005216">
    <property type="term" value="F:monoatomic ion channel activity"/>
    <property type="evidence" value="ECO:0007669"/>
    <property type="project" value="InterPro"/>
</dbReference>
<keyword evidence="10" id="KW-1185">Reference proteome</keyword>
<dbReference type="GO" id="GO:0016020">
    <property type="term" value="C:membrane"/>
    <property type="evidence" value="ECO:0007669"/>
    <property type="project" value="UniProtKB-SubCell"/>
</dbReference>
<dbReference type="OrthoDB" id="437278at2759"/>
<reference evidence="9" key="1">
    <citation type="submission" date="2021-02" db="EMBL/GenBank/DDBJ databases">
        <authorList>
            <person name="Dougan E. K."/>
            <person name="Rhodes N."/>
            <person name="Thang M."/>
            <person name="Chan C."/>
        </authorList>
    </citation>
    <scope>NUCLEOTIDE SEQUENCE</scope>
</reference>
<evidence type="ECO:0000313" key="9">
    <source>
        <dbReference type="EMBL" id="CAE7248784.1"/>
    </source>
</evidence>
<evidence type="ECO:0000256" key="4">
    <source>
        <dbReference type="ARBA" id="ARBA00022989"/>
    </source>
</evidence>
<comment type="caution">
    <text evidence="9">The sequence shown here is derived from an EMBL/GenBank/DDBJ whole genome shotgun (WGS) entry which is preliminary data.</text>
</comment>
<protein>
    <submittedName>
        <fullName evidence="9">Scn11a protein</fullName>
    </submittedName>
</protein>
<feature type="domain" description="EF-hand" evidence="8">
    <location>
        <begin position="226"/>
        <end position="261"/>
    </location>
</feature>
<dbReference type="Proteomes" id="UP000649617">
    <property type="component" value="Unassembled WGS sequence"/>
</dbReference>
<feature type="compositionally biased region" description="Basic and acidic residues" evidence="6">
    <location>
        <begin position="558"/>
        <end position="570"/>
    </location>
</feature>
<dbReference type="Gene3D" id="1.10.238.10">
    <property type="entry name" value="EF-hand"/>
    <property type="match status" value="1"/>
</dbReference>
<dbReference type="PROSITE" id="PS50222">
    <property type="entry name" value="EF_HAND_2"/>
    <property type="match status" value="2"/>
</dbReference>
<dbReference type="InterPro" id="IPR005821">
    <property type="entry name" value="Ion_trans_dom"/>
</dbReference>